<gene>
    <name evidence="2" type="ORF">AYBTSS11_LOCUS17413</name>
</gene>
<sequence length="482" mass="55055">MENQDFISNLSDDMKIMILSKLCIDEAVRCSILSQKWNGLWKQISHMELNLKRMVKPFTQLLESRKARTIPDFGAIAPPMLKSVSACNTLVYRMIFNTHSDCMSSCRIKHFQKSLAFGDVENWVNILVARNTALKDLSLECVPHCEELTDKFVSEEYIYVPSFTHGVFEFLSSLELTNYTLDSSLPFGKCNQLKKLRMRRIYLDDVTLGGILENCVVLENFSLLESTGFKRLLIVKSTLRVLQLQALCVDDIQLCCDNLEVLFIDSVICPVHNVDISSPNLRTCHSYSNSMYARMLSAETGKSILKTHEFLSRCSGLVGFRMTNIFENVSTLCIDLDLTHMIEACVLSYFLKLCSNLQVIRIALPVFRPRIQGSSSSKHGHYSHFILSLWEWREVCKCIGQKLKSVHIRGFRGRKEEVEVVKYLITRATMMKRITIICTDSKEAAENLLSLPMASANLSINLKLNANNPMDEFAEHQKEFHL</sequence>
<dbReference type="PANTHER" id="PTHR34145:SF28">
    <property type="entry name" value="F-BOX DOMAIN-CONTAINING PROTEIN"/>
    <property type="match status" value="1"/>
</dbReference>
<dbReference type="InterPro" id="IPR006566">
    <property type="entry name" value="FBD"/>
</dbReference>
<dbReference type="InterPro" id="IPR036047">
    <property type="entry name" value="F-box-like_dom_sf"/>
</dbReference>
<dbReference type="Gene3D" id="3.80.10.10">
    <property type="entry name" value="Ribonuclease Inhibitor"/>
    <property type="match status" value="1"/>
</dbReference>
<dbReference type="InterPro" id="IPR053772">
    <property type="entry name" value="At1g61320/At1g61330-like"/>
</dbReference>
<dbReference type="InterPro" id="IPR032675">
    <property type="entry name" value="LRR_dom_sf"/>
</dbReference>
<keyword evidence="3" id="KW-1185">Reference proteome</keyword>
<dbReference type="EMBL" id="OY731402">
    <property type="protein sequence ID" value="CAJ1957824.1"/>
    <property type="molecule type" value="Genomic_DNA"/>
</dbReference>
<protein>
    <recommendedName>
        <fullName evidence="1">FBD domain-containing protein</fullName>
    </recommendedName>
</protein>
<organism evidence="2 3">
    <name type="scientific">Sphenostylis stenocarpa</name>
    <dbReference type="NCBI Taxonomy" id="92480"/>
    <lineage>
        <taxon>Eukaryota</taxon>
        <taxon>Viridiplantae</taxon>
        <taxon>Streptophyta</taxon>
        <taxon>Embryophyta</taxon>
        <taxon>Tracheophyta</taxon>
        <taxon>Spermatophyta</taxon>
        <taxon>Magnoliopsida</taxon>
        <taxon>eudicotyledons</taxon>
        <taxon>Gunneridae</taxon>
        <taxon>Pentapetalae</taxon>
        <taxon>rosids</taxon>
        <taxon>fabids</taxon>
        <taxon>Fabales</taxon>
        <taxon>Fabaceae</taxon>
        <taxon>Papilionoideae</taxon>
        <taxon>50 kb inversion clade</taxon>
        <taxon>NPAAA clade</taxon>
        <taxon>indigoferoid/millettioid clade</taxon>
        <taxon>Phaseoleae</taxon>
        <taxon>Sphenostylis</taxon>
    </lineage>
</organism>
<dbReference type="AlphaFoldDB" id="A0AA86VIN5"/>
<dbReference type="Proteomes" id="UP001189624">
    <property type="component" value="Chromosome 5"/>
</dbReference>
<feature type="domain" description="FBD" evidence="1">
    <location>
        <begin position="397"/>
        <end position="463"/>
    </location>
</feature>
<dbReference type="SUPFAM" id="SSF81383">
    <property type="entry name" value="F-box domain"/>
    <property type="match status" value="1"/>
</dbReference>
<name>A0AA86VIN5_9FABA</name>
<evidence type="ECO:0000313" key="2">
    <source>
        <dbReference type="EMBL" id="CAJ1957824.1"/>
    </source>
</evidence>
<proteinExistence type="predicted"/>
<dbReference type="InterPro" id="IPR001810">
    <property type="entry name" value="F-box_dom"/>
</dbReference>
<evidence type="ECO:0000313" key="3">
    <source>
        <dbReference type="Proteomes" id="UP001189624"/>
    </source>
</evidence>
<dbReference type="Gramene" id="rna-AYBTSS11_LOCUS17413">
    <property type="protein sequence ID" value="CAJ1957824.1"/>
    <property type="gene ID" value="gene-AYBTSS11_LOCUS17413"/>
</dbReference>
<dbReference type="Pfam" id="PF08387">
    <property type="entry name" value="FBD"/>
    <property type="match status" value="1"/>
</dbReference>
<accession>A0AA86VIN5</accession>
<dbReference type="SMART" id="SM00579">
    <property type="entry name" value="FBD"/>
    <property type="match status" value="1"/>
</dbReference>
<evidence type="ECO:0000259" key="1">
    <source>
        <dbReference type="SMART" id="SM00579"/>
    </source>
</evidence>
<dbReference type="Pfam" id="PF00646">
    <property type="entry name" value="F-box"/>
    <property type="match status" value="1"/>
</dbReference>
<reference evidence="2" key="1">
    <citation type="submission" date="2023-10" db="EMBL/GenBank/DDBJ databases">
        <authorList>
            <person name="Domelevo Entfellner J.-B."/>
        </authorList>
    </citation>
    <scope>NUCLEOTIDE SEQUENCE</scope>
</reference>
<dbReference type="PANTHER" id="PTHR34145">
    <property type="entry name" value="OS02G0105600 PROTEIN"/>
    <property type="match status" value="1"/>
</dbReference>